<dbReference type="OrthoDB" id="9807246at2"/>
<reference evidence="6 7" key="1">
    <citation type="submission" date="2019-04" db="EMBL/GenBank/DDBJ databases">
        <title>Natronospirillum operosus gen. nov., sp. nov., a haloalkaliphilic satellite isolated from decaying biomass of laboratory culture of cyanobacterium Geitlerinema sp. and proposal of Natronospirillaceae fam. nov. and Saccharospirillaceae fam. nov.</title>
        <authorList>
            <person name="Kevbrin V."/>
            <person name="Boltyanskaya Y."/>
            <person name="Koziaeva V."/>
            <person name="Grouzdev D.S."/>
            <person name="Park M."/>
            <person name="Cho J."/>
        </authorList>
    </citation>
    <scope>NUCLEOTIDE SEQUENCE [LARGE SCALE GENOMIC DNA]</scope>
    <source>
        <strain evidence="6 7">G-116</strain>
    </source>
</reference>
<dbReference type="PANTHER" id="PTHR33337:SF40">
    <property type="entry name" value="CENP-V_GFA DOMAIN-CONTAINING PROTEIN-RELATED"/>
    <property type="match status" value="1"/>
</dbReference>
<dbReference type="AlphaFoldDB" id="A0A4Z0WB77"/>
<name>A0A4Z0WB77_9GAMM</name>
<dbReference type="InterPro" id="IPR011057">
    <property type="entry name" value="Mss4-like_sf"/>
</dbReference>
<keyword evidence="4" id="KW-0456">Lyase</keyword>
<organism evidence="6 7">
    <name type="scientific">Natronospirillum operosum</name>
    <dbReference type="NCBI Taxonomy" id="2759953"/>
    <lineage>
        <taxon>Bacteria</taxon>
        <taxon>Pseudomonadati</taxon>
        <taxon>Pseudomonadota</taxon>
        <taxon>Gammaproteobacteria</taxon>
        <taxon>Oceanospirillales</taxon>
        <taxon>Natronospirillaceae</taxon>
        <taxon>Natronospirillum</taxon>
    </lineage>
</organism>
<accession>A0A4Z0WB77</accession>
<comment type="caution">
    <text evidence="6">The sequence shown here is derived from an EMBL/GenBank/DDBJ whole genome shotgun (WGS) entry which is preliminary data.</text>
</comment>
<evidence type="ECO:0000313" key="7">
    <source>
        <dbReference type="Proteomes" id="UP000297475"/>
    </source>
</evidence>
<dbReference type="PROSITE" id="PS51891">
    <property type="entry name" value="CENP_V_GFA"/>
    <property type="match status" value="1"/>
</dbReference>
<comment type="similarity">
    <text evidence="1">Belongs to the Gfa family.</text>
</comment>
<dbReference type="Gene3D" id="3.90.1590.10">
    <property type="entry name" value="glutathione-dependent formaldehyde- activating enzyme (gfa)"/>
    <property type="match status" value="1"/>
</dbReference>
<dbReference type="InterPro" id="IPR006913">
    <property type="entry name" value="CENP-V/GFA"/>
</dbReference>
<feature type="domain" description="CENP-V/GFA" evidence="5">
    <location>
        <begin position="2"/>
        <end position="116"/>
    </location>
</feature>
<protein>
    <submittedName>
        <fullName evidence="6">GFA family protein</fullName>
    </submittedName>
</protein>
<proteinExistence type="inferred from homology"/>
<keyword evidence="3" id="KW-0862">Zinc</keyword>
<dbReference type="GO" id="GO:0046872">
    <property type="term" value="F:metal ion binding"/>
    <property type="evidence" value="ECO:0007669"/>
    <property type="project" value="UniProtKB-KW"/>
</dbReference>
<dbReference type="RefSeq" id="WP_135484157.1">
    <property type="nucleotide sequence ID" value="NZ_SRMF01000007.1"/>
</dbReference>
<sequence length="129" mass="14373">MKTGSCLCGAVAYEVHGPLRASIACHCNICRRLTGHYWSATQALTRDIHLREDRGLKWFDSSDIARRAFCQHCGSNLFYREHGSDYTSIGTGTLDKPTGLQTEKHICLDEKGDYYEVVGAGETTGRDNK</sequence>
<gene>
    <name evidence="6" type="ORF">E4656_15260</name>
</gene>
<dbReference type="PANTHER" id="PTHR33337">
    <property type="entry name" value="GFA DOMAIN-CONTAINING PROTEIN"/>
    <property type="match status" value="1"/>
</dbReference>
<evidence type="ECO:0000313" key="6">
    <source>
        <dbReference type="EMBL" id="TGG91746.1"/>
    </source>
</evidence>
<dbReference type="GO" id="GO:0016846">
    <property type="term" value="F:carbon-sulfur lyase activity"/>
    <property type="evidence" value="ECO:0007669"/>
    <property type="project" value="InterPro"/>
</dbReference>
<evidence type="ECO:0000256" key="2">
    <source>
        <dbReference type="ARBA" id="ARBA00022723"/>
    </source>
</evidence>
<evidence type="ECO:0000256" key="1">
    <source>
        <dbReference type="ARBA" id="ARBA00005495"/>
    </source>
</evidence>
<dbReference type="SUPFAM" id="SSF51316">
    <property type="entry name" value="Mss4-like"/>
    <property type="match status" value="1"/>
</dbReference>
<evidence type="ECO:0000259" key="5">
    <source>
        <dbReference type="PROSITE" id="PS51891"/>
    </source>
</evidence>
<dbReference type="Pfam" id="PF04828">
    <property type="entry name" value="GFA"/>
    <property type="match status" value="1"/>
</dbReference>
<dbReference type="Proteomes" id="UP000297475">
    <property type="component" value="Unassembled WGS sequence"/>
</dbReference>
<dbReference type="EMBL" id="SRMF01000007">
    <property type="protein sequence ID" value="TGG91746.1"/>
    <property type="molecule type" value="Genomic_DNA"/>
</dbReference>
<evidence type="ECO:0000256" key="3">
    <source>
        <dbReference type="ARBA" id="ARBA00022833"/>
    </source>
</evidence>
<evidence type="ECO:0000256" key="4">
    <source>
        <dbReference type="ARBA" id="ARBA00023239"/>
    </source>
</evidence>
<keyword evidence="2" id="KW-0479">Metal-binding</keyword>
<keyword evidence="7" id="KW-1185">Reference proteome</keyword>